<accession>F5XYV4</accession>
<protein>
    <recommendedName>
        <fullName evidence="3">Polyhydroxyalkanoic acid synthase</fullName>
    </recommendedName>
</protein>
<organism evidence="1 2">
    <name type="scientific">Ramlibacter tataouinensis (strain ATCC BAA-407 / DSM 14655 / LMG 21543 / TTB310)</name>
    <dbReference type="NCBI Taxonomy" id="365046"/>
    <lineage>
        <taxon>Bacteria</taxon>
        <taxon>Pseudomonadati</taxon>
        <taxon>Pseudomonadota</taxon>
        <taxon>Betaproteobacteria</taxon>
        <taxon>Burkholderiales</taxon>
        <taxon>Comamonadaceae</taxon>
        <taxon>Ramlibacter</taxon>
    </lineage>
</organism>
<dbReference type="Proteomes" id="UP000008385">
    <property type="component" value="Chromosome"/>
</dbReference>
<reference evidence="1 2" key="2">
    <citation type="journal article" date="2011" name="PLoS ONE">
        <title>The Cyst-Dividing Bacterium Ramlibacter tataouinensis TTB310 Genome Reveals a Well-Stocked Toolbox for Adaptation to a Desert Environment.</title>
        <authorList>
            <person name="De Luca G."/>
            <person name="Barakat M."/>
            <person name="Ortet P."/>
            <person name="Fochesato S."/>
            <person name="Jourlin-Castelli C."/>
            <person name="Ansaldi M."/>
            <person name="Py B."/>
            <person name="Fichant G."/>
            <person name="Coutinho P.M."/>
            <person name="Voulhoux R."/>
            <person name="Bastien O."/>
            <person name="Marechal E."/>
            <person name="Henrissat B."/>
            <person name="Quentin Y."/>
            <person name="Noirot P."/>
            <person name="Filloux A."/>
            <person name="Mejean V."/>
            <person name="Dubow M.S."/>
            <person name="Barras F."/>
            <person name="Barbe V."/>
            <person name="Weissenbach J."/>
            <person name="Mihalcescu I."/>
            <person name="Vermeglio A."/>
            <person name="Achouak W."/>
            <person name="Heulin T."/>
        </authorList>
    </citation>
    <scope>NUCLEOTIDE SEQUENCE [LARGE SCALE GENOMIC DNA]</scope>
    <source>
        <strain evidence="2">ATCC BAA-407 / DSM 14655 / LMG 21543 / TTB310</strain>
    </source>
</reference>
<dbReference type="PATRIC" id="fig|365046.3.peg.884"/>
<dbReference type="InterPro" id="IPR013433">
    <property type="entry name" value="PHA_gran_rgn"/>
</dbReference>
<sequence>MPDIHIKREHTLGLAQARELAFKWAQTAEAKLDMDCSYEEGKTSDVVSFKRSGVNGELRVTPDRFELDARLGFLLGAFKDRIVAEIEKNLDQLLSQDNPVQAFDQAVAQASAKKKKSGGRPA</sequence>
<gene>
    <name evidence="1" type="ordered locus">Rta_08600</name>
</gene>
<dbReference type="Pfam" id="PF09650">
    <property type="entry name" value="PHA_gran_rgn"/>
    <property type="match status" value="1"/>
</dbReference>
<name>F5XYV4_RAMTT</name>
<evidence type="ECO:0008006" key="3">
    <source>
        <dbReference type="Google" id="ProtNLM"/>
    </source>
</evidence>
<dbReference type="AlphaFoldDB" id="F5XYV4"/>
<keyword evidence="2" id="KW-1185">Reference proteome</keyword>
<evidence type="ECO:0000313" key="1">
    <source>
        <dbReference type="EMBL" id="AEG91942.1"/>
    </source>
</evidence>
<evidence type="ECO:0000313" key="2">
    <source>
        <dbReference type="Proteomes" id="UP000008385"/>
    </source>
</evidence>
<reference evidence="2" key="1">
    <citation type="submission" date="2006-01" db="EMBL/GenBank/DDBJ databases">
        <title>Genome of the cyst-dividing bacterium Ramlibacter tataouinensis.</title>
        <authorList>
            <person name="Barakat M."/>
            <person name="Ortet P."/>
            <person name="De Luca G."/>
            <person name="Jourlin-Castelli C."/>
            <person name="Ansaldi M."/>
            <person name="Py B."/>
            <person name="Fichant G."/>
            <person name="Coutinho P."/>
            <person name="Voulhoux R."/>
            <person name="Bastien O."/>
            <person name="Roy S."/>
            <person name="Marechal E."/>
            <person name="Henrissat B."/>
            <person name="Quentin Y."/>
            <person name="Noirot P."/>
            <person name="Filloux A."/>
            <person name="Mejean V."/>
            <person name="DuBow M."/>
            <person name="Barras F."/>
            <person name="Heulin T."/>
        </authorList>
    </citation>
    <scope>NUCLEOTIDE SEQUENCE [LARGE SCALE GENOMIC DNA]</scope>
    <source>
        <strain evidence="2">ATCC BAA-407 / DSM 14655 / LMG 21543 / TTB310</strain>
    </source>
</reference>
<dbReference type="HOGENOM" id="CLU_161965_2_0_4"/>
<dbReference type="OrthoDB" id="287584at2"/>
<dbReference type="eggNOG" id="ENOG5033ABY">
    <property type="taxonomic scope" value="Bacteria"/>
</dbReference>
<dbReference type="STRING" id="365046.Rta_08600"/>
<dbReference type="NCBIfam" id="TIGR02610">
    <property type="entry name" value="PHA_gran_rgn"/>
    <property type="match status" value="1"/>
</dbReference>
<dbReference type="KEGG" id="rta:Rta_08600"/>
<dbReference type="EMBL" id="CP000245">
    <property type="protein sequence ID" value="AEG91942.1"/>
    <property type="molecule type" value="Genomic_DNA"/>
</dbReference>
<proteinExistence type="predicted"/>
<dbReference type="RefSeq" id="WP_013900175.1">
    <property type="nucleotide sequence ID" value="NC_015677.1"/>
</dbReference>